<dbReference type="PANTHER" id="PTHR45913">
    <property type="entry name" value="EPM2A-INTERACTING PROTEIN 1"/>
    <property type="match status" value="1"/>
</dbReference>
<dbReference type="Proteomes" id="UP000282876">
    <property type="component" value="Unassembled WGS sequence"/>
</dbReference>
<evidence type="ECO:0000313" key="2">
    <source>
        <dbReference type="Proteomes" id="UP000282876"/>
    </source>
</evidence>
<proteinExistence type="predicted"/>
<protein>
    <submittedName>
        <fullName evidence="1">Zinc finger MYM-type 6 protein</fullName>
    </submittedName>
</protein>
<organism evidence="1 2">
    <name type="scientific">Tubulinosema ratisbonensis</name>
    <dbReference type="NCBI Taxonomy" id="291195"/>
    <lineage>
        <taxon>Eukaryota</taxon>
        <taxon>Fungi</taxon>
        <taxon>Fungi incertae sedis</taxon>
        <taxon>Microsporidia</taxon>
        <taxon>Tubulinosematoidea</taxon>
        <taxon>Tubulinosematidae</taxon>
        <taxon>Tubulinosema</taxon>
    </lineage>
</organism>
<dbReference type="VEuPathDB" id="MicrosporidiaDB:TUBRATIS_18630"/>
<accession>A0A437AKP5</accession>
<dbReference type="PANTHER" id="PTHR45913:SF19">
    <property type="entry name" value="LOW QUALITY PROTEIN: ZINC FINGER BED DOMAIN-CONTAINING PROTEIN 5-LIKE"/>
    <property type="match status" value="1"/>
</dbReference>
<dbReference type="EMBL" id="RCSS01000446">
    <property type="protein sequence ID" value="RVD91672.1"/>
    <property type="molecule type" value="Genomic_DNA"/>
</dbReference>
<gene>
    <name evidence="1" type="ORF">TUBRATIS_18630</name>
</gene>
<dbReference type="AlphaFoldDB" id="A0A437AKP5"/>
<dbReference type="OrthoDB" id="1101576at2759"/>
<evidence type="ECO:0000313" key="1">
    <source>
        <dbReference type="EMBL" id="RVD91672.1"/>
    </source>
</evidence>
<keyword evidence="2" id="KW-1185">Reference proteome</keyword>
<name>A0A437AKP5_9MICR</name>
<comment type="caution">
    <text evidence="1">The sequence shown here is derived from an EMBL/GenBank/DDBJ whole genome shotgun (WGS) entry which is preliminary data.</text>
</comment>
<reference evidence="1 2" key="1">
    <citation type="submission" date="2018-10" db="EMBL/GenBank/DDBJ databases">
        <title>Draft genome sequence of the microsporidian Tubulinosema ratisbonensis.</title>
        <authorList>
            <person name="Polonais V."/>
            <person name="Peyretaillade E."/>
            <person name="Niehus S."/>
            <person name="Wawrzyniak I."/>
            <person name="Franchet A."/>
            <person name="Gaspin C."/>
            <person name="Reichstadt M."/>
            <person name="Belser C."/>
            <person name="Labadie K."/>
            <person name="Delbac F."/>
            <person name="Ferrandon D."/>
        </authorList>
    </citation>
    <scope>NUCLEOTIDE SEQUENCE [LARGE SCALE GENOMIC DNA]</scope>
    <source>
        <strain evidence="1 2">Franzen</strain>
    </source>
</reference>
<sequence>MDFSYTSLSLHAEVRWLSRGQSLKKFLLIKYTIKIFLNDNKCEFAVIFVNDLWLFKFCCLSDIFKKLDEFNLFFQAKIETHLLQTIKLEVLSKRITFGKVKFIRDVSNLDNL</sequence>